<evidence type="ECO:0000259" key="14">
    <source>
        <dbReference type="PROSITE" id="PS50071"/>
    </source>
</evidence>
<keyword evidence="16" id="KW-1185">Reference proteome</keyword>
<dbReference type="Proteomes" id="UP001497482">
    <property type="component" value="Chromosome 7"/>
</dbReference>
<comment type="subcellular location">
    <subcellularLocation>
        <location evidence="2 10 11 12">Nucleus</location>
    </subcellularLocation>
</comment>
<dbReference type="PANTHER" id="PTHR45970:SF3">
    <property type="entry name" value="HOMEOBOX PROTEIN HOX-A9"/>
    <property type="match status" value="1"/>
</dbReference>
<dbReference type="GO" id="GO:0000981">
    <property type="term" value="F:DNA-binding transcription factor activity, RNA polymerase II-specific"/>
    <property type="evidence" value="ECO:0007669"/>
    <property type="project" value="UniProtKB-UniRule"/>
</dbReference>
<evidence type="ECO:0000256" key="1">
    <source>
        <dbReference type="ARBA" id="ARBA00003263"/>
    </source>
</evidence>
<dbReference type="PRINTS" id="PR00024">
    <property type="entry name" value="HOMEOBOX"/>
</dbReference>
<dbReference type="Pfam" id="PF00046">
    <property type="entry name" value="Homeodomain"/>
    <property type="match status" value="1"/>
</dbReference>
<dbReference type="PANTHER" id="PTHR45970">
    <property type="entry name" value="AGAP004664-PA"/>
    <property type="match status" value="1"/>
</dbReference>
<dbReference type="InterPro" id="IPR009057">
    <property type="entry name" value="Homeodomain-like_sf"/>
</dbReference>
<dbReference type="AlphaFoldDB" id="A0AAV2MD32"/>
<reference evidence="15 16" key="1">
    <citation type="submission" date="2024-04" db="EMBL/GenBank/DDBJ databases">
        <authorList>
            <person name="Waldvogel A.-M."/>
            <person name="Schoenle A."/>
        </authorList>
    </citation>
    <scope>NUCLEOTIDE SEQUENCE [LARGE SCALE GENOMIC DNA]</scope>
</reference>
<dbReference type="EMBL" id="OZ035829">
    <property type="protein sequence ID" value="CAL1611295.1"/>
    <property type="molecule type" value="Genomic_DNA"/>
</dbReference>
<dbReference type="Gene3D" id="1.10.10.60">
    <property type="entry name" value="Homeodomain-like"/>
    <property type="match status" value="1"/>
</dbReference>
<keyword evidence="6 10" id="KW-0238">DNA-binding</keyword>
<dbReference type="GO" id="GO:0009952">
    <property type="term" value="P:anterior/posterior pattern specification"/>
    <property type="evidence" value="ECO:0007669"/>
    <property type="project" value="TreeGrafter"/>
</dbReference>
<dbReference type="PROSITE" id="PS50071">
    <property type="entry name" value="HOMEOBOX_2"/>
    <property type="match status" value="1"/>
</dbReference>
<dbReference type="GO" id="GO:0009954">
    <property type="term" value="P:proximal/distal pattern formation"/>
    <property type="evidence" value="ECO:0007669"/>
    <property type="project" value="TreeGrafter"/>
</dbReference>
<evidence type="ECO:0000256" key="12">
    <source>
        <dbReference type="RuleBase" id="RU000682"/>
    </source>
</evidence>
<keyword evidence="7 11" id="KW-0371">Homeobox</keyword>
<proteinExistence type="inferred from homology"/>
<evidence type="ECO:0000256" key="9">
    <source>
        <dbReference type="ARBA" id="ARBA00023242"/>
    </source>
</evidence>
<dbReference type="GO" id="GO:0006351">
    <property type="term" value="P:DNA-templated transcription"/>
    <property type="evidence" value="ECO:0007669"/>
    <property type="project" value="InterPro"/>
</dbReference>
<dbReference type="GO" id="GO:0005654">
    <property type="term" value="C:nucleoplasm"/>
    <property type="evidence" value="ECO:0007669"/>
    <property type="project" value="UniProtKB-ARBA"/>
</dbReference>
<evidence type="ECO:0000256" key="4">
    <source>
        <dbReference type="ARBA" id="ARBA00022473"/>
    </source>
</evidence>
<dbReference type="InterPro" id="IPR006711">
    <property type="entry name" value="Hox9_activation_N"/>
</dbReference>
<comment type="function">
    <text evidence="1 10">Sequence-specific transcription factor which is part of a developmental regulatory system that provides cells with specific positional identities on the anterior-posterior axis.</text>
</comment>
<dbReference type="InterPro" id="IPR017970">
    <property type="entry name" value="Homeobox_CS"/>
</dbReference>
<evidence type="ECO:0000256" key="5">
    <source>
        <dbReference type="ARBA" id="ARBA00023015"/>
    </source>
</evidence>
<keyword evidence="9 10" id="KW-0539">Nucleus</keyword>
<feature type="DNA-binding region" description="Homeobox" evidence="11">
    <location>
        <begin position="170"/>
        <end position="229"/>
    </location>
</feature>
<dbReference type="GO" id="GO:0048704">
    <property type="term" value="P:embryonic skeletal system morphogenesis"/>
    <property type="evidence" value="ECO:0007669"/>
    <property type="project" value="TreeGrafter"/>
</dbReference>
<organism evidence="15 16">
    <name type="scientific">Knipowitschia caucasica</name>
    <name type="common">Caucasian dwarf goby</name>
    <name type="synonym">Pomatoschistus caucasicus</name>
    <dbReference type="NCBI Taxonomy" id="637954"/>
    <lineage>
        <taxon>Eukaryota</taxon>
        <taxon>Metazoa</taxon>
        <taxon>Chordata</taxon>
        <taxon>Craniata</taxon>
        <taxon>Vertebrata</taxon>
        <taxon>Euteleostomi</taxon>
        <taxon>Actinopterygii</taxon>
        <taxon>Neopterygii</taxon>
        <taxon>Teleostei</taxon>
        <taxon>Neoteleostei</taxon>
        <taxon>Acanthomorphata</taxon>
        <taxon>Gobiaria</taxon>
        <taxon>Gobiiformes</taxon>
        <taxon>Gobioidei</taxon>
        <taxon>Gobiidae</taxon>
        <taxon>Gobiinae</taxon>
        <taxon>Knipowitschia</taxon>
    </lineage>
</organism>
<dbReference type="Pfam" id="PF04617">
    <property type="entry name" value="Hox9_act"/>
    <property type="match status" value="1"/>
</dbReference>
<dbReference type="SMART" id="SM00389">
    <property type="entry name" value="HOX"/>
    <property type="match status" value="1"/>
</dbReference>
<accession>A0AAV2MD32</accession>
<gene>
    <name evidence="15" type="ORF">KC01_LOCUS37736</name>
</gene>
<evidence type="ECO:0000256" key="10">
    <source>
        <dbReference type="PIRNR" id="PIRNR037109"/>
    </source>
</evidence>
<dbReference type="PIRSF" id="PIRSF037109">
    <property type="entry name" value="Homeobox_Hox9"/>
    <property type="match status" value="1"/>
</dbReference>
<evidence type="ECO:0000256" key="8">
    <source>
        <dbReference type="ARBA" id="ARBA00023163"/>
    </source>
</evidence>
<name>A0AAV2MD32_KNICA</name>
<dbReference type="PROSITE" id="PS00027">
    <property type="entry name" value="HOMEOBOX_1"/>
    <property type="match status" value="1"/>
</dbReference>
<comment type="similarity">
    <text evidence="3 10">Belongs to the Abd-B homeobox family.</text>
</comment>
<dbReference type="GO" id="GO:0000978">
    <property type="term" value="F:RNA polymerase II cis-regulatory region sequence-specific DNA binding"/>
    <property type="evidence" value="ECO:0007669"/>
    <property type="project" value="TreeGrafter"/>
</dbReference>
<sequence>MSALGTGFYADAQEDMAPRYPSAASGVEQPLVSEYGGSESCLLQNKTSLFSSTWNPSAPTYIHHAYSTSGTGALDSEGMYARSWTLEPLPPSLCLTGLPPTAAHYEIKPEPLITSGECTTLESHAPLLSDIENAATLSEIPPCESQSPADVKKDVDPNNPSSNWLHAKPTRKKRCPYTKYQILELEKEFLFNMYLPRDRRYEVARVLNLTERQVKIWFQNRRMKMKKDNKERRRDS</sequence>
<feature type="domain" description="Homeobox" evidence="14">
    <location>
        <begin position="168"/>
        <end position="228"/>
    </location>
</feature>
<dbReference type="InterPro" id="IPR001356">
    <property type="entry name" value="HD"/>
</dbReference>
<evidence type="ECO:0000256" key="13">
    <source>
        <dbReference type="SAM" id="MobiDB-lite"/>
    </source>
</evidence>
<evidence type="ECO:0000256" key="3">
    <source>
        <dbReference type="ARBA" id="ARBA00006317"/>
    </source>
</evidence>
<dbReference type="FunFam" id="1.10.10.60:FF:000166">
    <property type="entry name" value="homeobox protein Hox-C11"/>
    <property type="match status" value="1"/>
</dbReference>
<evidence type="ECO:0000256" key="2">
    <source>
        <dbReference type="ARBA" id="ARBA00004123"/>
    </source>
</evidence>
<dbReference type="CDD" id="cd00086">
    <property type="entry name" value="homeodomain"/>
    <property type="match status" value="1"/>
</dbReference>
<dbReference type="InterPro" id="IPR020479">
    <property type="entry name" value="HD_metazoa"/>
</dbReference>
<evidence type="ECO:0000313" key="15">
    <source>
        <dbReference type="EMBL" id="CAL1611295.1"/>
    </source>
</evidence>
<keyword evidence="8 10" id="KW-0804">Transcription</keyword>
<protein>
    <recommendedName>
        <fullName evidence="10">Homeobox protein</fullName>
    </recommendedName>
</protein>
<evidence type="ECO:0000256" key="7">
    <source>
        <dbReference type="ARBA" id="ARBA00023155"/>
    </source>
</evidence>
<evidence type="ECO:0000256" key="11">
    <source>
        <dbReference type="PROSITE-ProRule" id="PRU00108"/>
    </source>
</evidence>
<keyword evidence="5 10" id="KW-0805">Transcription regulation</keyword>
<keyword evidence="4 10" id="KW-0217">Developmental protein</keyword>
<feature type="region of interest" description="Disordered" evidence="13">
    <location>
        <begin position="142"/>
        <end position="170"/>
    </location>
</feature>
<dbReference type="InterPro" id="IPR017112">
    <property type="entry name" value="HXA9/HXB9/HXC9"/>
</dbReference>
<dbReference type="SUPFAM" id="SSF46689">
    <property type="entry name" value="Homeodomain-like"/>
    <property type="match status" value="1"/>
</dbReference>
<evidence type="ECO:0000256" key="6">
    <source>
        <dbReference type="ARBA" id="ARBA00023125"/>
    </source>
</evidence>
<evidence type="ECO:0000313" key="16">
    <source>
        <dbReference type="Proteomes" id="UP001497482"/>
    </source>
</evidence>